<reference evidence="1" key="1">
    <citation type="submission" date="2016-11" db="EMBL/GenBank/DDBJ databases">
        <title>The complete genome sequence of Cyanosiphovirus S-ESS1.</title>
        <authorList>
            <person name="Han Y."/>
        </authorList>
    </citation>
    <scope>NUCLEOTIDE SEQUENCE [LARGE SCALE GENOMIC DNA]</scope>
</reference>
<dbReference type="EMBL" id="KY249644">
    <property type="protein sequence ID" value="ARB05714.1"/>
    <property type="molecule type" value="Genomic_DNA"/>
</dbReference>
<name>A0A1V0DX25_9CAUD</name>
<keyword evidence="2" id="KW-1185">Reference proteome</keyword>
<evidence type="ECO:0008006" key="3">
    <source>
        <dbReference type="Google" id="ProtNLM"/>
    </source>
</evidence>
<sequence length="205" mass="22299">MAQRFIVAVEGLTELDFTKGAEEDIKKAASQAINTTLRNKRARAAKLIRDQVNLPARYVSPSGKGLYVAKQASPGKLEGIIRARGRATSLAQFVQGSPRVGKAGVVVEVHPGKAKFLKRVFPIKLPQGSADVATKYNLGLAIRLRPGEKLDRKVTARSVSKGLYVLYGPSVDQVFRSLDGSGVANDLVSEIERDLSEEFLRLLEL</sequence>
<organism evidence="1">
    <name type="scientific">Synechococcus virus S-ESS1</name>
    <dbReference type="NCBI Taxonomy" id="1964565"/>
    <lineage>
        <taxon>Viruses</taxon>
        <taxon>Duplodnaviria</taxon>
        <taxon>Heunggongvirae</taxon>
        <taxon>Uroviricota</taxon>
        <taxon>Caudoviricetes</taxon>
        <taxon>Casjensviridae</taxon>
        <taxon>Sessunavirus</taxon>
        <taxon>Sessunavirus SESS1</taxon>
    </lineage>
</organism>
<dbReference type="GeneID" id="62679244"/>
<protein>
    <recommendedName>
        <fullName evidence="3">Minor tail protein</fullName>
    </recommendedName>
</protein>
<evidence type="ECO:0000313" key="1">
    <source>
        <dbReference type="EMBL" id="ARB05714.1"/>
    </source>
</evidence>
<dbReference type="KEGG" id="vg:62679244"/>
<proteinExistence type="predicted"/>
<evidence type="ECO:0000313" key="2">
    <source>
        <dbReference type="Proteomes" id="UP000225878"/>
    </source>
</evidence>
<dbReference type="Proteomes" id="UP000225878">
    <property type="component" value="Segment"/>
</dbReference>
<dbReference type="RefSeq" id="YP_009997099.1">
    <property type="nucleotide sequence ID" value="NC_052968.1"/>
</dbReference>
<accession>A0A1V0DX25</accession>